<feature type="non-terminal residue" evidence="1">
    <location>
        <position position="55"/>
    </location>
</feature>
<protein>
    <recommendedName>
        <fullName evidence="3">Nidogen G2 beta-barrel domain-containing protein</fullName>
    </recommendedName>
</protein>
<dbReference type="Proteomes" id="UP000053745">
    <property type="component" value="Unassembled WGS sequence"/>
</dbReference>
<evidence type="ECO:0008006" key="3">
    <source>
        <dbReference type="Google" id="ProtNLM"/>
    </source>
</evidence>
<feature type="non-terminal residue" evidence="1">
    <location>
        <position position="1"/>
    </location>
</feature>
<dbReference type="AlphaFoldDB" id="A0A091L9L1"/>
<gene>
    <name evidence="1" type="ORF">N323_11449</name>
</gene>
<sequence length="55" mass="6660">NGLKLHQGRFRLDIRKNFFTKRVVKHWNRLPREVVESPSLEVFKRRVDVALRSMV</sequence>
<accession>A0A091L9L1</accession>
<keyword evidence="2" id="KW-1185">Reference proteome</keyword>
<organism evidence="1 2">
    <name type="scientific">Cathartes aura</name>
    <name type="common">Turkey vulture</name>
    <name type="synonym">Vultur aura</name>
    <dbReference type="NCBI Taxonomy" id="43455"/>
    <lineage>
        <taxon>Eukaryota</taxon>
        <taxon>Metazoa</taxon>
        <taxon>Chordata</taxon>
        <taxon>Craniata</taxon>
        <taxon>Vertebrata</taxon>
        <taxon>Euteleostomi</taxon>
        <taxon>Archelosauria</taxon>
        <taxon>Archosauria</taxon>
        <taxon>Dinosauria</taxon>
        <taxon>Saurischia</taxon>
        <taxon>Theropoda</taxon>
        <taxon>Coelurosauria</taxon>
        <taxon>Aves</taxon>
        <taxon>Neognathae</taxon>
        <taxon>Neoaves</taxon>
        <taxon>Telluraves</taxon>
        <taxon>Accipitrimorphae</taxon>
        <taxon>Accipitriformes</taxon>
        <taxon>Cathartidae</taxon>
        <taxon>Cathartes</taxon>
    </lineage>
</organism>
<reference evidence="1 2" key="1">
    <citation type="submission" date="2014-04" db="EMBL/GenBank/DDBJ databases">
        <title>Genome evolution of avian class.</title>
        <authorList>
            <person name="Zhang G."/>
            <person name="Li C."/>
        </authorList>
    </citation>
    <scope>NUCLEOTIDE SEQUENCE [LARGE SCALE GENOMIC DNA]</scope>
    <source>
        <strain evidence="1">BGI_N323</strain>
    </source>
</reference>
<proteinExistence type="predicted"/>
<name>A0A091L9L1_CATAU</name>
<evidence type="ECO:0000313" key="2">
    <source>
        <dbReference type="Proteomes" id="UP000053745"/>
    </source>
</evidence>
<dbReference type="EMBL" id="KL305257">
    <property type="protein sequence ID" value="KFP51998.1"/>
    <property type="molecule type" value="Genomic_DNA"/>
</dbReference>
<evidence type="ECO:0000313" key="1">
    <source>
        <dbReference type="EMBL" id="KFP51998.1"/>
    </source>
</evidence>
<dbReference type="OrthoDB" id="276744at2759"/>